<protein>
    <submittedName>
        <fullName evidence="1">Uncharacterized protein</fullName>
    </submittedName>
</protein>
<sequence>MAKRTKKVGIVGKY</sequence>
<gene>
    <name evidence="1" type="ORF">MIMGU_mgv1a0171312mg</name>
</gene>
<keyword evidence="2" id="KW-1185">Reference proteome</keyword>
<feature type="non-terminal residue" evidence="1">
    <location>
        <position position="14"/>
    </location>
</feature>
<evidence type="ECO:0000313" key="2">
    <source>
        <dbReference type="Proteomes" id="UP000030748"/>
    </source>
</evidence>
<dbReference type="Proteomes" id="UP000030748">
    <property type="component" value="Unassembled WGS sequence"/>
</dbReference>
<reference evidence="1 2" key="1">
    <citation type="journal article" date="2013" name="Proc. Natl. Acad. Sci. U.S.A.">
        <title>Fine-scale variation in meiotic recombination in Mimulus inferred from population shotgun sequencing.</title>
        <authorList>
            <person name="Hellsten U."/>
            <person name="Wright K.M."/>
            <person name="Jenkins J."/>
            <person name="Shu S."/>
            <person name="Yuan Y."/>
            <person name="Wessler S.R."/>
            <person name="Schmutz J."/>
            <person name="Willis J.H."/>
            <person name="Rokhsar D.S."/>
        </authorList>
    </citation>
    <scope>NUCLEOTIDE SEQUENCE [LARGE SCALE GENOMIC DNA]</scope>
    <source>
        <strain evidence="2">cv. DUN x IM62</strain>
    </source>
</reference>
<evidence type="ECO:0000313" key="1">
    <source>
        <dbReference type="EMBL" id="EYU42326.1"/>
    </source>
</evidence>
<organism evidence="1 2">
    <name type="scientific">Erythranthe guttata</name>
    <name type="common">Yellow monkey flower</name>
    <name type="synonym">Mimulus guttatus</name>
    <dbReference type="NCBI Taxonomy" id="4155"/>
    <lineage>
        <taxon>Eukaryota</taxon>
        <taxon>Viridiplantae</taxon>
        <taxon>Streptophyta</taxon>
        <taxon>Embryophyta</taxon>
        <taxon>Tracheophyta</taxon>
        <taxon>Spermatophyta</taxon>
        <taxon>Magnoliopsida</taxon>
        <taxon>eudicotyledons</taxon>
        <taxon>Gunneridae</taxon>
        <taxon>Pentapetalae</taxon>
        <taxon>asterids</taxon>
        <taxon>lamiids</taxon>
        <taxon>Lamiales</taxon>
        <taxon>Phrymaceae</taxon>
        <taxon>Erythranthe</taxon>
    </lineage>
</organism>
<proteinExistence type="predicted"/>
<name>A0A022RQQ6_ERYGU</name>
<accession>A0A022RQQ6</accession>
<dbReference type="EMBL" id="KI630297">
    <property type="protein sequence ID" value="EYU42326.1"/>
    <property type="molecule type" value="Genomic_DNA"/>
</dbReference>